<keyword evidence="1" id="KW-1133">Transmembrane helix</keyword>
<sequence length="173" mass="18857">MVATTTLSRVSVTPLQRQVTKYADHNKGFLALSALRRQLYTAFAFMAWTSNLLTFKHVIFLFAAMKLMDQAVKAITNIQISKAAQTDAGRAELQNILEEISPTPKASLATRVAKKLPRAVLYLGSAVVDGLYGVGLLPMVLSVGIYSNSNRPPEVANARDKLAGHLLKEGDEQ</sequence>
<dbReference type="AlphaFoldDB" id="A0A1F4R606"/>
<organism evidence="2 3">
    <name type="scientific">candidate division WOR-1 bacterium RIFCSPLOWO2_02_FULL_46_20</name>
    <dbReference type="NCBI Taxonomy" id="1802567"/>
    <lineage>
        <taxon>Bacteria</taxon>
        <taxon>Bacillati</taxon>
        <taxon>Saganbacteria</taxon>
    </lineage>
</organism>
<comment type="caution">
    <text evidence="2">The sequence shown here is derived from an EMBL/GenBank/DDBJ whole genome shotgun (WGS) entry which is preliminary data.</text>
</comment>
<dbReference type="Proteomes" id="UP000176938">
    <property type="component" value="Unassembled WGS sequence"/>
</dbReference>
<feature type="transmembrane region" description="Helical" evidence="1">
    <location>
        <begin position="39"/>
        <end position="63"/>
    </location>
</feature>
<protein>
    <submittedName>
        <fullName evidence="2">Uncharacterized protein</fullName>
    </submittedName>
</protein>
<proteinExistence type="predicted"/>
<keyword evidence="1" id="KW-0472">Membrane</keyword>
<gene>
    <name evidence="2" type="ORF">A3H38_01285</name>
</gene>
<evidence type="ECO:0000256" key="1">
    <source>
        <dbReference type="SAM" id="Phobius"/>
    </source>
</evidence>
<feature type="transmembrane region" description="Helical" evidence="1">
    <location>
        <begin position="120"/>
        <end position="146"/>
    </location>
</feature>
<dbReference type="EMBL" id="METP01000056">
    <property type="protein sequence ID" value="OGC03618.1"/>
    <property type="molecule type" value="Genomic_DNA"/>
</dbReference>
<evidence type="ECO:0000313" key="2">
    <source>
        <dbReference type="EMBL" id="OGC03618.1"/>
    </source>
</evidence>
<reference evidence="2 3" key="1">
    <citation type="journal article" date="2016" name="Nat. Commun.">
        <title>Thousands of microbial genomes shed light on interconnected biogeochemical processes in an aquifer system.</title>
        <authorList>
            <person name="Anantharaman K."/>
            <person name="Brown C.T."/>
            <person name="Hug L.A."/>
            <person name="Sharon I."/>
            <person name="Castelle C.J."/>
            <person name="Probst A.J."/>
            <person name="Thomas B.C."/>
            <person name="Singh A."/>
            <person name="Wilkins M.J."/>
            <person name="Karaoz U."/>
            <person name="Brodie E.L."/>
            <person name="Williams K.H."/>
            <person name="Hubbard S.S."/>
            <person name="Banfield J.F."/>
        </authorList>
    </citation>
    <scope>NUCLEOTIDE SEQUENCE [LARGE SCALE GENOMIC DNA]</scope>
</reference>
<keyword evidence="1" id="KW-0812">Transmembrane</keyword>
<name>A0A1F4R606_UNCSA</name>
<accession>A0A1F4R606</accession>
<evidence type="ECO:0000313" key="3">
    <source>
        <dbReference type="Proteomes" id="UP000176938"/>
    </source>
</evidence>